<name>A0A1E5QF45_9CYAN</name>
<feature type="compositionally biased region" description="Basic and acidic residues" evidence="1">
    <location>
        <begin position="1"/>
        <end position="13"/>
    </location>
</feature>
<evidence type="ECO:0000256" key="2">
    <source>
        <dbReference type="SAM" id="Phobius"/>
    </source>
</evidence>
<reference evidence="3" key="1">
    <citation type="submission" date="2016-09" db="EMBL/GenBank/DDBJ databases">
        <title>Draft genome of thermotolerant cyanobacterium Desertifilum sp. strain IPPAS B-1220.</title>
        <authorList>
            <person name="Sinetova M.A."/>
            <person name="Bolakhan K."/>
            <person name="Zayadan B.K."/>
            <person name="Mironov K.S."/>
            <person name="Ustinova V."/>
            <person name="Kupriyanova E.V."/>
            <person name="Sidorov R.A."/>
            <person name="Skrypnik A.N."/>
            <person name="Gogoleva N.E."/>
            <person name="Gogolev Y.V."/>
            <person name="Los D.A."/>
        </authorList>
    </citation>
    <scope>NUCLEOTIDE SEQUENCE [LARGE SCALE GENOMIC DNA]</scope>
    <source>
        <strain evidence="3">IPPAS B-1220</strain>
    </source>
</reference>
<keyword evidence="2" id="KW-0812">Transmembrane</keyword>
<dbReference type="OrthoDB" id="7067425at2"/>
<proteinExistence type="predicted"/>
<keyword evidence="2" id="KW-0472">Membrane</keyword>
<accession>A0A1E5QF45</accession>
<dbReference type="RefSeq" id="WP_069969172.1">
    <property type="nucleotide sequence ID" value="NZ_CM124774.1"/>
</dbReference>
<sequence>MRDLEPLNDRPLDLDELTGTQGRTPNLPSIKIESTPIDIATQREKTRTWLAIYLLGLLTVSLIGIGIYITVDRGRETGESERHREILTIVWTSQVTLVSAALGFYFGSESRFS</sequence>
<dbReference type="AlphaFoldDB" id="A0A1E5QF45"/>
<evidence type="ECO:0000256" key="1">
    <source>
        <dbReference type="SAM" id="MobiDB-lite"/>
    </source>
</evidence>
<comment type="caution">
    <text evidence="3">The sequence shown here is derived from an EMBL/GenBank/DDBJ whole genome shotgun (WGS) entry which is preliminary data.</text>
</comment>
<feature type="transmembrane region" description="Helical" evidence="2">
    <location>
        <begin position="50"/>
        <end position="69"/>
    </location>
</feature>
<dbReference type="STRING" id="1781255.BH720_20980"/>
<protein>
    <submittedName>
        <fullName evidence="3">Uncharacterized protein</fullName>
    </submittedName>
</protein>
<organism evidence="3">
    <name type="scientific">Desertifilum tharense IPPAS B-1220</name>
    <dbReference type="NCBI Taxonomy" id="1781255"/>
    <lineage>
        <taxon>Bacteria</taxon>
        <taxon>Bacillati</taxon>
        <taxon>Cyanobacteriota</taxon>
        <taxon>Cyanophyceae</taxon>
        <taxon>Desertifilales</taxon>
        <taxon>Desertifilaceae</taxon>
        <taxon>Desertifilum</taxon>
    </lineage>
</organism>
<feature type="transmembrane region" description="Helical" evidence="2">
    <location>
        <begin position="89"/>
        <end position="107"/>
    </location>
</feature>
<keyword evidence="2" id="KW-1133">Transmembrane helix</keyword>
<feature type="region of interest" description="Disordered" evidence="1">
    <location>
        <begin position="1"/>
        <end position="26"/>
    </location>
</feature>
<dbReference type="EMBL" id="MJGC01000098">
    <property type="protein sequence ID" value="OEJ73204.1"/>
    <property type="molecule type" value="Genomic_DNA"/>
</dbReference>
<gene>
    <name evidence="3" type="ORF">BH720_20980</name>
</gene>
<evidence type="ECO:0000313" key="3">
    <source>
        <dbReference type="EMBL" id="OEJ73204.1"/>
    </source>
</evidence>